<keyword evidence="11" id="KW-0812">Transmembrane</keyword>
<dbReference type="GO" id="GO:0004674">
    <property type="term" value="F:protein serine/threonine kinase activity"/>
    <property type="evidence" value="ECO:0007669"/>
    <property type="project" value="UniProtKB-KW"/>
</dbReference>
<evidence type="ECO:0000256" key="5">
    <source>
        <dbReference type="ARBA" id="ARBA00022777"/>
    </source>
</evidence>
<dbReference type="AlphaFoldDB" id="A0A6M4WJH7"/>
<evidence type="ECO:0000313" key="13">
    <source>
        <dbReference type="EMBL" id="QJS99364.1"/>
    </source>
</evidence>
<dbReference type="PANTHER" id="PTHR43289">
    <property type="entry name" value="MITOGEN-ACTIVATED PROTEIN KINASE KINASE KINASE 20-RELATED"/>
    <property type="match status" value="1"/>
</dbReference>
<dbReference type="InterPro" id="IPR008271">
    <property type="entry name" value="Ser/Thr_kinase_AS"/>
</dbReference>
<dbReference type="InterPro" id="IPR017441">
    <property type="entry name" value="Protein_kinase_ATP_BS"/>
</dbReference>
<feature type="compositionally biased region" description="Pro residues" evidence="10">
    <location>
        <begin position="329"/>
        <end position="339"/>
    </location>
</feature>
<keyword evidence="14" id="KW-1185">Reference proteome</keyword>
<feature type="transmembrane region" description="Helical" evidence="11">
    <location>
        <begin position="566"/>
        <end position="587"/>
    </location>
</feature>
<keyword evidence="11" id="KW-1133">Transmembrane helix</keyword>
<feature type="transmembrane region" description="Helical" evidence="11">
    <location>
        <begin position="381"/>
        <end position="397"/>
    </location>
</feature>
<dbReference type="GO" id="GO:0045717">
    <property type="term" value="P:negative regulation of fatty acid biosynthetic process"/>
    <property type="evidence" value="ECO:0007669"/>
    <property type="project" value="UniProtKB-ARBA"/>
</dbReference>
<dbReference type="PANTHER" id="PTHR43289:SF6">
    <property type="entry name" value="SERINE_THREONINE-PROTEIN KINASE NEKL-3"/>
    <property type="match status" value="1"/>
</dbReference>
<evidence type="ECO:0000256" key="3">
    <source>
        <dbReference type="ARBA" id="ARBA00022679"/>
    </source>
</evidence>
<evidence type="ECO:0000256" key="10">
    <source>
        <dbReference type="SAM" id="MobiDB-lite"/>
    </source>
</evidence>
<dbReference type="SUPFAM" id="SSF56112">
    <property type="entry name" value="Protein kinase-like (PK-like)"/>
    <property type="match status" value="1"/>
</dbReference>
<sequence>MRVLADRYELVEAVGRGGMGEVWRATDRELGRTVAVKVLPPELTRHEEFRVRFRREARTVASLNHRNVAVLHDVGEDTTDGETTPFLVMEFIEGRTLTAALAEGAFTVVRALAVARDIADALAHSHAQGLIHRDIKPSNVMLTSEGAIKVLDFGIAKVVAETTTRLTATGMTVGTPAYLSPEQLTGGPVDGRSDQYSTGCLLYELLTGRPPFLGDSPFAVMHQHISQEPVAPSRLRPQIPAAVDDLVLRTLAKDREQRLGSAAELRDALAATRTAVSAPAAAPQPRTAAPAPGAPPAPTVPPARTKADTKAGPGHTALAQQETRTALTPPRPAVPPPGGPVDSAVPGVADGAARTPYTAPTSGGPSSSPGERRFTLTTGRLIALLGLVVSGVVTIGYQDAYADASDELVGVWVAAVVLGLALLRWLPLTSTLLWWGAGALVMASVAVGGGVDDYDYTSVTETDFGTLYYYDSSYGAYYELPADSSGHRLFEDDYSGGYDPAQAEVSHDYTAHDNIEILAVPALALATLCLVRAVSRRRPSPLAAAAGLTLGGLGVGWLALGSDEQTGVFSVAWAVIVIVAVVQEIRARRNAPPRVRRRLRFVTAG</sequence>
<dbReference type="InterPro" id="IPR000719">
    <property type="entry name" value="Prot_kinase_dom"/>
</dbReference>
<dbReference type="RefSeq" id="WP_171395016.1">
    <property type="nucleotide sequence ID" value="NZ_CP049838.1"/>
</dbReference>
<evidence type="ECO:0000256" key="4">
    <source>
        <dbReference type="ARBA" id="ARBA00022741"/>
    </source>
</evidence>
<evidence type="ECO:0000256" key="9">
    <source>
        <dbReference type="PROSITE-ProRule" id="PRU10141"/>
    </source>
</evidence>
<dbReference type="Gene3D" id="3.30.200.20">
    <property type="entry name" value="Phosphorylase Kinase, domain 1"/>
    <property type="match status" value="1"/>
</dbReference>
<keyword evidence="2 13" id="KW-0723">Serine/threonine-protein kinase</keyword>
<proteinExistence type="predicted"/>
<evidence type="ECO:0000256" key="7">
    <source>
        <dbReference type="ARBA" id="ARBA00047899"/>
    </source>
</evidence>
<comment type="catalytic activity">
    <reaction evidence="7">
        <text>L-threonyl-[protein] + ATP = O-phospho-L-threonyl-[protein] + ADP + H(+)</text>
        <dbReference type="Rhea" id="RHEA:46608"/>
        <dbReference type="Rhea" id="RHEA-COMP:11060"/>
        <dbReference type="Rhea" id="RHEA-COMP:11605"/>
        <dbReference type="ChEBI" id="CHEBI:15378"/>
        <dbReference type="ChEBI" id="CHEBI:30013"/>
        <dbReference type="ChEBI" id="CHEBI:30616"/>
        <dbReference type="ChEBI" id="CHEBI:61977"/>
        <dbReference type="ChEBI" id="CHEBI:456216"/>
        <dbReference type="EC" id="2.7.11.1"/>
    </reaction>
</comment>
<dbReference type="Pfam" id="PF00069">
    <property type="entry name" value="Pkinase"/>
    <property type="match status" value="1"/>
</dbReference>
<evidence type="ECO:0000259" key="12">
    <source>
        <dbReference type="PROSITE" id="PS50011"/>
    </source>
</evidence>
<organism evidence="13 14">
    <name type="scientific">Streptomyces asoensis</name>
    <dbReference type="NCBI Taxonomy" id="249586"/>
    <lineage>
        <taxon>Bacteria</taxon>
        <taxon>Bacillati</taxon>
        <taxon>Actinomycetota</taxon>
        <taxon>Actinomycetes</taxon>
        <taxon>Kitasatosporales</taxon>
        <taxon>Streptomycetaceae</taxon>
        <taxon>Streptomyces</taxon>
    </lineage>
</organism>
<keyword evidence="5 13" id="KW-0418">Kinase</keyword>
<keyword evidence="3" id="KW-0808">Transferase</keyword>
<dbReference type="CDD" id="cd14014">
    <property type="entry name" value="STKc_PknB_like"/>
    <property type="match status" value="1"/>
</dbReference>
<feature type="transmembrane region" description="Helical" evidence="11">
    <location>
        <begin position="517"/>
        <end position="535"/>
    </location>
</feature>
<evidence type="ECO:0000256" key="8">
    <source>
        <dbReference type="ARBA" id="ARBA00048679"/>
    </source>
</evidence>
<feature type="domain" description="Protein kinase" evidence="12">
    <location>
        <begin position="8"/>
        <end position="270"/>
    </location>
</feature>
<name>A0A6M4WJH7_9ACTN</name>
<evidence type="ECO:0000256" key="2">
    <source>
        <dbReference type="ARBA" id="ARBA00022527"/>
    </source>
</evidence>
<evidence type="ECO:0000313" key="14">
    <source>
        <dbReference type="Proteomes" id="UP000502665"/>
    </source>
</evidence>
<feature type="transmembrane region" description="Helical" evidence="11">
    <location>
        <begin position="409"/>
        <end position="426"/>
    </location>
</feature>
<evidence type="ECO:0000256" key="6">
    <source>
        <dbReference type="ARBA" id="ARBA00022840"/>
    </source>
</evidence>
<dbReference type="PROSITE" id="PS00107">
    <property type="entry name" value="PROTEIN_KINASE_ATP"/>
    <property type="match status" value="1"/>
</dbReference>
<dbReference type="PROSITE" id="PS00108">
    <property type="entry name" value="PROTEIN_KINASE_ST"/>
    <property type="match status" value="1"/>
</dbReference>
<reference evidence="13" key="1">
    <citation type="submission" date="2020-03" db="EMBL/GenBank/DDBJ databases">
        <title>Molecular networking-based the target discovery of potent antiproliferative macrolactams: 5/6/7/16 polycyclic ansamycins and glycosylated trienomycin from Streptomyces cacaoi subsp. asoensis.</title>
        <authorList>
            <person name="Liu L.-L."/>
        </authorList>
    </citation>
    <scope>NUCLEOTIDE SEQUENCE [LARGE SCALE GENOMIC DNA]</scope>
    <source>
        <strain evidence="13">H2S5</strain>
    </source>
</reference>
<protein>
    <recommendedName>
        <fullName evidence="1">non-specific serine/threonine protein kinase</fullName>
        <ecNumber evidence="1">2.7.11.1</ecNumber>
    </recommendedName>
</protein>
<keyword evidence="11" id="KW-0472">Membrane</keyword>
<dbReference type="EMBL" id="CP049838">
    <property type="protein sequence ID" value="QJS99364.1"/>
    <property type="molecule type" value="Genomic_DNA"/>
</dbReference>
<dbReference type="Proteomes" id="UP000502665">
    <property type="component" value="Chromosome"/>
</dbReference>
<feature type="transmembrane region" description="Helical" evidence="11">
    <location>
        <begin position="542"/>
        <end position="560"/>
    </location>
</feature>
<dbReference type="InterPro" id="IPR011009">
    <property type="entry name" value="Kinase-like_dom_sf"/>
</dbReference>
<feature type="region of interest" description="Disordered" evidence="10">
    <location>
        <begin position="276"/>
        <end position="372"/>
    </location>
</feature>
<dbReference type="GO" id="GO:0005524">
    <property type="term" value="F:ATP binding"/>
    <property type="evidence" value="ECO:0007669"/>
    <property type="project" value="UniProtKB-UniRule"/>
</dbReference>
<dbReference type="EC" id="2.7.11.1" evidence="1"/>
<dbReference type="Gene3D" id="1.10.510.10">
    <property type="entry name" value="Transferase(Phosphotransferase) domain 1"/>
    <property type="match status" value="1"/>
</dbReference>
<keyword evidence="4 9" id="KW-0547">Nucleotide-binding</keyword>
<feature type="transmembrane region" description="Helical" evidence="11">
    <location>
        <begin position="433"/>
        <end position="451"/>
    </location>
</feature>
<feature type="compositionally biased region" description="Low complexity" evidence="10">
    <location>
        <begin position="276"/>
        <end position="291"/>
    </location>
</feature>
<evidence type="ECO:0000256" key="11">
    <source>
        <dbReference type="SAM" id="Phobius"/>
    </source>
</evidence>
<keyword evidence="6 9" id="KW-0067">ATP-binding</keyword>
<dbReference type="FunFam" id="3.30.200.20:FF:000035">
    <property type="entry name" value="Serine/threonine protein kinase Stk1"/>
    <property type="match status" value="1"/>
</dbReference>
<gene>
    <name evidence="13" type="ORF">G9272_02770</name>
</gene>
<feature type="binding site" evidence="9">
    <location>
        <position position="37"/>
    </location>
    <ligand>
        <name>ATP</name>
        <dbReference type="ChEBI" id="CHEBI:30616"/>
    </ligand>
</feature>
<comment type="catalytic activity">
    <reaction evidence="8">
        <text>L-seryl-[protein] + ATP = O-phospho-L-seryl-[protein] + ADP + H(+)</text>
        <dbReference type="Rhea" id="RHEA:17989"/>
        <dbReference type="Rhea" id="RHEA-COMP:9863"/>
        <dbReference type="Rhea" id="RHEA-COMP:11604"/>
        <dbReference type="ChEBI" id="CHEBI:15378"/>
        <dbReference type="ChEBI" id="CHEBI:29999"/>
        <dbReference type="ChEBI" id="CHEBI:30616"/>
        <dbReference type="ChEBI" id="CHEBI:83421"/>
        <dbReference type="ChEBI" id="CHEBI:456216"/>
        <dbReference type="EC" id="2.7.11.1"/>
    </reaction>
</comment>
<accession>A0A6M4WJH7</accession>
<dbReference type="SMART" id="SM00220">
    <property type="entry name" value="S_TKc"/>
    <property type="match status" value="1"/>
</dbReference>
<feature type="compositionally biased region" description="Low complexity" evidence="10">
    <location>
        <begin position="340"/>
        <end position="369"/>
    </location>
</feature>
<feature type="compositionally biased region" description="Pro residues" evidence="10">
    <location>
        <begin position="292"/>
        <end position="301"/>
    </location>
</feature>
<dbReference type="PROSITE" id="PS50011">
    <property type="entry name" value="PROTEIN_KINASE_DOM"/>
    <property type="match status" value="1"/>
</dbReference>
<evidence type="ECO:0000256" key="1">
    <source>
        <dbReference type="ARBA" id="ARBA00012513"/>
    </source>
</evidence>
<dbReference type="FunFam" id="1.10.510.10:FF:000021">
    <property type="entry name" value="Serine/threonine protein kinase"/>
    <property type="match status" value="1"/>
</dbReference>